<dbReference type="Pfam" id="PF00067">
    <property type="entry name" value="p450"/>
    <property type="match status" value="1"/>
</dbReference>
<dbReference type="OrthoDB" id="3934656at2759"/>
<organism evidence="12 13">
    <name type="scientific">Russula ochroleuca</name>
    <dbReference type="NCBI Taxonomy" id="152965"/>
    <lineage>
        <taxon>Eukaryota</taxon>
        <taxon>Fungi</taxon>
        <taxon>Dikarya</taxon>
        <taxon>Basidiomycota</taxon>
        <taxon>Agaricomycotina</taxon>
        <taxon>Agaricomycetes</taxon>
        <taxon>Russulales</taxon>
        <taxon>Russulaceae</taxon>
        <taxon>Russula</taxon>
    </lineage>
</organism>
<dbReference type="PROSITE" id="PS00086">
    <property type="entry name" value="CYTOCHROME_P450"/>
    <property type="match status" value="1"/>
</dbReference>
<dbReference type="SUPFAM" id="SSF48264">
    <property type="entry name" value="Cytochrome P450"/>
    <property type="match status" value="1"/>
</dbReference>
<reference evidence="12" key="2">
    <citation type="journal article" date="2020" name="Nat. Commun.">
        <title>Large-scale genome sequencing of mycorrhizal fungi provides insights into the early evolution of symbiotic traits.</title>
        <authorList>
            <person name="Miyauchi S."/>
            <person name="Kiss E."/>
            <person name="Kuo A."/>
            <person name="Drula E."/>
            <person name="Kohler A."/>
            <person name="Sanchez-Garcia M."/>
            <person name="Morin E."/>
            <person name="Andreopoulos B."/>
            <person name="Barry K.W."/>
            <person name="Bonito G."/>
            <person name="Buee M."/>
            <person name="Carver A."/>
            <person name="Chen C."/>
            <person name="Cichocki N."/>
            <person name="Clum A."/>
            <person name="Culley D."/>
            <person name="Crous P.W."/>
            <person name="Fauchery L."/>
            <person name="Girlanda M."/>
            <person name="Hayes R.D."/>
            <person name="Keri Z."/>
            <person name="LaButti K."/>
            <person name="Lipzen A."/>
            <person name="Lombard V."/>
            <person name="Magnuson J."/>
            <person name="Maillard F."/>
            <person name="Murat C."/>
            <person name="Nolan M."/>
            <person name="Ohm R.A."/>
            <person name="Pangilinan J."/>
            <person name="Pereira M.F."/>
            <person name="Perotto S."/>
            <person name="Peter M."/>
            <person name="Pfister S."/>
            <person name="Riley R."/>
            <person name="Sitrit Y."/>
            <person name="Stielow J.B."/>
            <person name="Szollosi G."/>
            <person name="Zifcakova L."/>
            <person name="Stursova M."/>
            <person name="Spatafora J.W."/>
            <person name="Tedersoo L."/>
            <person name="Vaario L.M."/>
            <person name="Yamada A."/>
            <person name="Yan M."/>
            <person name="Wang P."/>
            <person name="Xu J."/>
            <person name="Bruns T."/>
            <person name="Baldrian P."/>
            <person name="Vilgalys R."/>
            <person name="Dunand C."/>
            <person name="Henrissat B."/>
            <person name="Grigoriev I.V."/>
            <person name="Hibbett D."/>
            <person name="Nagy L.G."/>
            <person name="Martin F.M."/>
        </authorList>
    </citation>
    <scope>NUCLEOTIDE SEQUENCE</scope>
    <source>
        <strain evidence="12">Prilba</strain>
    </source>
</reference>
<dbReference type="InterPro" id="IPR002401">
    <property type="entry name" value="Cyt_P450_E_grp-I"/>
</dbReference>
<dbReference type="Gene3D" id="1.10.630.10">
    <property type="entry name" value="Cytochrome P450"/>
    <property type="match status" value="1"/>
</dbReference>
<dbReference type="AlphaFoldDB" id="A0A9P5TBM8"/>
<dbReference type="GO" id="GO:0004497">
    <property type="term" value="F:monooxygenase activity"/>
    <property type="evidence" value="ECO:0007669"/>
    <property type="project" value="UniProtKB-KW"/>
</dbReference>
<reference evidence="12" key="1">
    <citation type="submission" date="2019-10" db="EMBL/GenBank/DDBJ databases">
        <authorList>
            <consortium name="DOE Joint Genome Institute"/>
            <person name="Kuo A."/>
            <person name="Miyauchi S."/>
            <person name="Kiss E."/>
            <person name="Drula E."/>
            <person name="Kohler A."/>
            <person name="Sanchez-Garcia M."/>
            <person name="Andreopoulos B."/>
            <person name="Barry K.W."/>
            <person name="Bonito G."/>
            <person name="Buee M."/>
            <person name="Carver A."/>
            <person name="Chen C."/>
            <person name="Cichocki N."/>
            <person name="Clum A."/>
            <person name="Culley D."/>
            <person name="Crous P.W."/>
            <person name="Fauchery L."/>
            <person name="Girlanda M."/>
            <person name="Hayes R."/>
            <person name="Keri Z."/>
            <person name="LaButti K."/>
            <person name="Lipzen A."/>
            <person name="Lombard V."/>
            <person name="Magnuson J."/>
            <person name="Maillard F."/>
            <person name="Morin E."/>
            <person name="Murat C."/>
            <person name="Nolan M."/>
            <person name="Ohm R."/>
            <person name="Pangilinan J."/>
            <person name="Pereira M."/>
            <person name="Perotto S."/>
            <person name="Peter M."/>
            <person name="Riley R."/>
            <person name="Sitrit Y."/>
            <person name="Stielow B."/>
            <person name="Szollosi G."/>
            <person name="Zifcakova L."/>
            <person name="Stursova M."/>
            <person name="Spatafora J.W."/>
            <person name="Tedersoo L."/>
            <person name="Vaario L.-M."/>
            <person name="Yamada A."/>
            <person name="Yan M."/>
            <person name="Wang P."/>
            <person name="Xu J."/>
            <person name="Bruns T."/>
            <person name="Baldrian P."/>
            <person name="Vilgalys R."/>
            <person name="Henrissat B."/>
            <person name="Grigoriev I.V."/>
            <person name="Hibbett D."/>
            <person name="Nagy L.G."/>
            <person name="Martin F.M."/>
        </authorList>
    </citation>
    <scope>NUCLEOTIDE SEQUENCE</scope>
    <source>
        <strain evidence="12">Prilba</strain>
    </source>
</reference>
<evidence type="ECO:0000256" key="8">
    <source>
        <dbReference type="ARBA" id="ARBA00023033"/>
    </source>
</evidence>
<keyword evidence="6 10" id="KW-0560">Oxidoreductase</keyword>
<comment type="caution">
    <text evidence="12">The sequence shown here is derived from an EMBL/GenBank/DDBJ whole genome shotgun (WGS) entry which is preliminary data.</text>
</comment>
<evidence type="ECO:0000256" key="5">
    <source>
        <dbReference type="ARBA" id="ARBA00022723"/>
    </source>
</evidence>
<dbReference type="EMBL" id="WHVB01000004">
    <property type="protein sequence ID" value="KAF8483918.1"/>
    <property type="molecule type" value="Genomic_DNA"/>
</dbReference>
<evidence type="ECO:0000256" key="3">
    <source>
        <dbReference type="ARBA" id="ARBA00010617"/>
    </source>
</evidence>
<dbReference type="GO" id="GO:0005506">
    <property type="term" value="F:iron ion binding"/>
    <property type="evidence" value="ECO:0007669"/>
    <property type="project" value="InterPro"/>
</dbReference>
<proteinExistence type="inferred from homology"/>
<keyword evidence="4 9" id="KW-0349">Heme</keyword>
<dbReference type="Proteomes" id="UP000759537">
    <property type="component" value="Unassembled WGS sequence"/>
</dbReference>
<evidence type="ECO:0000256" key="2">
    <source>
        <dbReference type="ARBA" id="ARBA00005179"/>
    </source>
</evidence>
<dbReference type="InterPro" id="IPR050364">
    <property type="entry name" value="Cytochrome_P450_fung"/>
</dbReference>
<sequence>MQFLLINALDCLAISLFLYLLVVFRDHIRRGGLPYPPGPPSRPIIGNLPDIPKDAPWRAYADMSEKYGDVICLHVLSQAVIVLNSFSAIKDLLEKRGQIYSDRPRSTIAEIFDMDWPLFSIGMTESWRKGRKLLDRSLRLGEMVLYRQMMQEKAREFLAQLRADPKDFRAHVQLLQGKFIMSLTYGYDLKDGDKILEAPVQVSKIMVRLGLPGAALINQPPILRYIPSWVPYFSYEPLAKIVRKLSVRIRNEPLDFVKNALHNGTAVHSLASEHLQELESLVGLERQKQEEVIGVAMGSIYQAGSNTTVSAMHSLFLALVLYPQVQRRAQAELDAVVGRDRLPTFDDRPRLPYIEAFCKELLRWKMVTPMGLSHASSSDDVYKDFFIPKGSIMVANAWAILHDPEAYPDPEEFKPERFLEEDGSVRDDPTLSLVFGIGKRICPGRHFVDDTIFIVTSSVLSVFKVTKARDENGNEIPVKDDVTGDRGIIM</sequence>
<keyword evidence="11" id="KW-0812">Transmembrane</keyword>
<keyword evidence="5 9" id="KW-0479">Metal-binding</keyword>
<evidence type="ECO:0000256" key="6">
    <source>
        <dbReference type="ARBA" id="ARBA00023002"/>
    </source>
</evidence>
<keyword evidence="11" id="KW-1133">Transmembrane helix</keyword>
<evidence type="ECO:0000256" key="4">
    <source>
        <dbReference type="ARBA" id="ARBA00022617"/>
    </source>
</evidence>
<feature type="binding site" description="axial binding residue" evidence="9">
    <location>
        <position position="442"/>
    </location>
    <ligand>
        <name>heme</name>
        <dbReference type="ChEBI" id="CHEBI:30413"/>
    </ligand>
    <ligandPart>
        <name>Fe</name>
        <dbReference type="ChEBI" id="CHEBI:18248"/>
    </ligandPart>
</feature>
<comment type="pathway">
    <text evidence="2">Secondary metabolite biosynthesis.</text>
</comment>
<dbReference type="InterPro" id="IPR017972">
    <property type="entry name" value="Cyt_P450_CS"/>
</dbReference>
<evidence type="ECO:0000256" key="10">
    <source>
        <dbReference type="RuleBase" id="RU000461"/>
    </source>
</evidence>
<accession>A0A9P5TBM8</accession>
<dbReference type="InterPro" id="IPR036396">
    <property type="entry name" value="Cyt_P450_sf"/>
</dbReference>
<dbReference type="PANTHER" id="PTHR46300:SF7">
    <property type="entry name" value="P450, PUTATIVE (EUROFUNG)-RELATED"/>
    <property type="match status" value="1"/>
</dbReference>
<dbReference type="PRINTS" id="PR00463">
    <property type="entry name" value="EP450I"/>
</dbReference>
<dbReference type="PANTHER" id="PTHR46300">
    <property type="entry name" value="P450, PUTATIVE (EUROFUNG)-RELATED-RELATED"/>
    <property type="match status" value="1"/>
</dbReference>
<protein>
    <submittedName>
        <fullName evidence="12">Cytochrome P450</fullName>
    </submittedName>
</protein>
<evidence type="ECO:0000313" key="12">
    <source>
        <dbReference type="EMBL" id="KAF8483918.1"/>
    </source>
</evidence>
<evidence type="ECO:0000256" key="1">
    <source>
        <dbReference type="ARBA" id="ARBA00001971"/>
    </source>
</evidence>
<keyword evidence="7 9" id="KW-0408">Iron</keyword>
<evidence type="ECO:0000313" key="13">
    <source>
        <dbReference type="Proteomes" id="UP000759537"/>
    </source>
</evidence>
<feature type="transmembrane region" description="Helical" evidence="11">
    <location>
        <begin position="6"/>
        <end position="24"/>
    </location>
</feature>
<dbReference type="GO" id="GO:0016705">
    <property type="term" value="F:oxidoreductase activity, acting on paired donors, with incorporation or reduction of molecular oxygen"/>
    <property type="evidence" value="ECO:0007669"/>
    <property type="project" value="InterPro"/>
</dbReference>
<comment type="cofactor">
    <cofactor evidence="1 9">
        <name>heme</name>
        <dbReference type="ChEBI" id="CHEBI:30413"/>
    </cofactor>
</comment>
<evidence type="ECO:0000256" key="9">
    <source>
        <dbReference type="PIRSR" id="PIRSR602401-1"/>
    </source>
</evidence>
<name>A0A9P5TBM8_9AGAM</name>
<dbReference type="InterPro" id="IPR001128">
    <property type="entry name" value="Cyt_P450"/>
</dbReference>
<keyword evidence="8 10" id="KW-0503">Monooxygenase</keyword>
<dbReference type="CDD" id="cd11065">
    <property type="entry name" value="CYP64-like"/>
    <property type="match status" value="1"/>
</dbReference>
<comment type="similarity">
    <text evidence="3 10">Belongs to the cytochrome P450 family.</text>
</comment>
<gene>
    <name evidence="12" type="ORF">DFH94DRAFT_690379</name>
</gene>
<evidence type="ECO:0000256" key="11">
    <source>
        <dbReference type="SAM" id="Phobius"/>
    </source>
</evidence>
<keyword evidence="11" id="KW-0472">Membrane</keyword>
<dbReference type="GO" id="GO:0020037">
    <property type="term" value="F:heme binding"/>
    <property type="evidence" value="ECO:0007669"/>
    <property type="project" value="InterPro"/>
</dbReference>
<evidence type="ECO:0000256" key="7">
    <source>
        <dbReference type="ARBA" id="ARBA00023004"/>
    </source>
</evidence>
<keyword evidence="13" id="KW-1185">Reference proteome</keyword>